<organism evidence="1 2">
    <name type="scientific">Microbacterium lushaniae</name>
    <dbReference type="NCBI Taxonomy" id="2614639"/>
    <lineage>
        <taxon>Bacteria</taxon>
        <taxon>Bacillati</taxon>
        <taxon>Actinomycetota</taxon>
        <taxon>Actinomycetes</taxon>
        <taxon>Micrococcales</taxon>
        <taxon>Microbacteriaceae</taxon>
        <taxon>Microbacterium</taxon>
    </lineage>
</organism>
<dbReference type="Proteomes" id="UP000325516">
    <property type="component" value="Chromosome"/>
</dbReference>
<dbReference type="EMBL" id="CP044232">
    <property type="protein sequence ID" value="QEW04759.1"/>
    <property type="molecule type" value="Genomic_DNA"/>
</dbReference>
<sequence>MRTMEIVTPSYRPDLELCHDLVHSIRAFARQPVTHRLIVPSGDVDAFSSLVSDTVRVERVRDVLPRGLIKIPGANMWGNVREPWPPVRGWIAQQIVKLAATAASDADAVLLVDSDVVFTRPFDLSTYAPEGRVPLYRLPGAVDGRLPRHMMWDSVARRMLGIPPSSEATRPDYICWPCLWRPASVREMFARVEHVTGRPWWAAIARQLHFSEMVLYGVFIDEIAGAAGHTDDMHCVNHSDESPLGGAELEEFLRGAAPTDVAVMVSAKSGTALDERRRALRAFR</sequence>
<name>A0A5J6L7Y3_9MICO</name>
<gene>
    <name evidence="1" type="ORF">F6J85_03155</name>
</gene>
<dbReference type="KEGG" id="mlz:F6J85_03155"/>
<accession>A0A5J6L7Y3</accession>
<evidence type="ECO:0000313" key="1">
    <source>
        <dbReference type="EMBL" id="QEW04759.1"/>
    </source>
</evidence>
<dbReference type="AlphaFoldDB" id="A0A5J6L7Y3"/>
<dbReference type="InterPro" id="IPR045499">
    <property type="entry name" value="DUF6492"/>
</dbReference>
<proteinExistence type="predicted"/>
<keyword evidence="2" id="KW-1185">Reference proteome</keyword>
<protein>
    <recommendedName>
        <fullName evidence="3">Glycosyltransferase</fullName>
    </recommendedName>
</protein>
<evidence type="ECO:0008006" key="3">
    <source>
        <dbReference type="Google" id="ProtNLM"/>
    </source>
</evidence>
<reference evidence="2" key="1">
    <citation type="submission" date="2019-09" db="EMBL/GenBank/DDBJ databases">
        <title>Mumia zhuanghuii sp. nov. isolated from the intestinal contents of plateau pika (Ochotona curzoniae) in the Qinghai-Tibet plateau of China.</title>
        <authorList>
            <person name="Tian Z."/>
        </authorList>
    </citation>
    <scope>NUCLEOTIDE SEQUENCE [LARGE SCALE GENOMIC DNA]</scope>
    <source>
        <strain evidence="2">L-031</strain>
    </source>
</reference>
<dbReference type="Pfam" id="PF20102">
    <property type="entry name" value="DUF6492"/>
    <property type="match status" value="1"/>
</dbReference>
<evidence type="ECO:0000313" key="2">
    <source>
        <dbReference type="Proteomes" id="UP000325516"/>
    </source>
</evidence>